<evidence type="ECO:0000259" key="7">
    <source>
        <dbReference type="Pfam" id="PF08340"/>
    </source>
</evidence>
<dbReference type="NCBIfam" id="TIGR00255">
    <property type="entry name" value="YicC/YloC family endoribonuclease"/>
    <property type="match status" value="1"/>
</dbReference>
<evidence type="ECO:0000313" key="8">
    <source>
        <dbReference type="EMBL" id="AMO70028.1"/>
    </source>
</evidence>
<dbReference type="AlphaFoldDB" id="A0A127MA29"/>
<dbReference type="InterPro" id="IPR013527">
    <property type="entry name" value="YicC-like_N"/>
</dbReference>
<evidence type="ECO:0000259" key="6">
    <source>
        <dbReference type="Pfam" id="PF03755"/>
    </source>
</evidence>
<keyword evidence="4" id="KW-0378">Hydrolase</keyword>
<dbReference type="EMBL" id="CP014544">
    <property type="protein sequence ID" value="AMO70028.1"/>
    <property type="molecule type" value="Genomic_DNA"/>
</dbReference>
<organism evidence="8 9">
    <name type="scientific">Zhongshania aliphaticivorans</name>
    <dbReference type="NCBI Taxonomy" id="1470434"/>
    <lineage>
        <taxon>Bacteria</taxon>
        <taxon>Pseudomonadati</taxon>
        <taxon>Pseudomonadota</taxon>
        <taxon>Gammaproteobacteria</taxon>
        <taxon>Cellvibrionales</taxon>
        <taxon>Spongiibacteraceae</taxon>
        <taxon>Zhongshania</taxon>
    </lineage>
</organism>
<evidence type="ECO:0000256" key="3">
    <source>
        <dbReference type="ARBA" id="ARBA00022759"/>
    </source>
</evidence>
<feature type="domain" description="Endoribonuclease YicC-like N-terminal" evidence="6">
    <location>
        <begin position="15"/>
        <end position="165"/>
    </location>
</feature>
<evidence type="ECO:0000256" key="1">
    <source>
        <dbReference type="ARBA" id="ARBA00001968"/>
    </source>
</evidence>
<sequence length="299" mass="33640">MVFLINTKGKTLTTSSMTAFAHQQSDYPWGSATWELRSVNHRYLELSFKLPESWRNLEPSLRDALRKGLQRGKVECALKVQLHNQQQALQLNNVLASQILDAANKLKSDIAHAAPINVFELLRWPGVLEPQSVDGDAISSQLLEGFQQALAEHLANRQREGQALADLITQRLDSISAIVADIRSKMPGIVIAQREKLQQRLAELQVELNPERLEAEIALIAQKADVDEELDRLDTHITEVRRVLKKGGASGRRLDFFMQELNREANTLSSKAVVSESTQAAVELKVLIEQMREQIQNIE</sequence>
<dbReference type="KEGG" id="zal:AZF00_17740"/>
<proteinExistence type="inferred from homology"/>
<evidence type="ECO:0000313" key="9">
    <source>
        <dbReference type="Proteomes" id="UP000074119"/>
    </source>
</evidence>
<name>A0A127MA29_9GAMM</name>
<evidence type="ECO:0000256" key="5">
    <source>
        <dbReference type="ARBA" id="ARBA00035648"/>
    </source>
</evidence>
<dbReference type="GO" id="GO:0016787">
    <property type="term" value="F:hydrolase activity"/>
    <property type="evidence" value="ECO:0007669"/>
    <property type="project" value="UniProtKB-KW"/>
</dbReference>
<evidence type="ECO:0000256" key="4">
    <source>
        <dbReference type="ARBA" id="ARBA00022801"/>
    </source>
</evidence>
<dbReference type="InterPro" id="IPR013551">
    <property type="entry name" value="YicC-like_C"/>
</dbReference>
<dbReference type="GO" id="GO:0004521">
    <property type="term" value="F:RNA endonuclease activity"/>
    <property type="evidence" value="ECO:0007669"/>
    <property type="project" value="InterPro"/>
</dbReference>
<comment type="cofactor">
    <cofactor evidence="1">
        <name>a divalent metal cation</name>
        <dbReference type="ChEBI" id="CHEBI:60240"/>
    </cofactor>
</comment>
<dbReference type="Pfam" id="PF08340">
    <property type="entry name" value="YicC-like_C"/>
    <property type="match status" value="1"/>
</dbReference>
<dbReference type="Pfam" id="PF03755">
    <property type="entry name" value="YicC-like_N"/>
    <property type="match status" value="1"/>
</dbReference>
<comment type="similarity">
    <text evidence="5">Belongs to the YicC/YloC family.</text>
</comment>
<dbReference type="PANTHER" id="PTHR30636:SF3">
    <property type="entry name" value="UPF0701 PROTEIN YICC"/>
    <property type="match status" value="1"/>
</dbReference>
<keyword evidence="3" id="KW-0255">Endonuclease</keyword>
<protein>
    <recommendedName>
        <fullName evidence="10">YicC family protein</fullName>
    </recommendedName>
</protein>
<dbReference type="PANTHER" id="PTHR30636">
    <property type="entry name" value="UPF0701 PROTEIN YICC"/>
    <property type="match status" value="1"/>
</dbReference>
<keyword evidence="2" id="KW-0540">Nuclease</keyword>
<evidence type="ECO:0000256" key="2">
    <source>
        <dbReference type="ARBA" id="ARBA00022722"/>
    </source>
</evidence>
<dbReference type="InterPro" id="IPR005229">
    <property type="entry name" value="YicC/YloC-like"/>
</dbReference>
<dbReference type="STRING" id="1470434.AZF00_17740"/>
<reference evidence="8 9" key="1">
    <citation type="submission" date="2015-12" db="EMBL/GenBank/DDBJ databases">
        <authorList>
            <person name="Shamseldin A."/>
            <person name="Moawad H."/>
            <person name="Abd El-Rahim W.M."/>
            <person name="Sadowsky M.J."/>
        </authorList>
    </citation>
    <scope>NUCLEOTIDE SEQUENCE [LARGE SCALE GENOMIC DNA]</scope>
    <source>
        <strain evidence="8 9">SM2</strain>
    </source>
</reference>
<accession>A0A127MA29</accession>
<feature type="domain" description="Endoribonuclease YicC-like C-terminal" evidence="7">
    <location>
        <begin position="182"/>
        <end position="299"/>
    </location>
</feature>
<dbReference type="Proteomes" id="UP000074119">
    <property type="component" value="Chromosome"/>
</dbReference>
<gene>
    <name evidence="8" type="ORF">AZF00_17740</name>
</gene>
<evidence type="ECO:0008006" key="10">
    <source>
        <dbReference type="Google" id="ProtNLM"/>
    </source>
</evidence>